<evidence type="ECO:0000313" key="2">
    <source>
        <dbReference type="EMBL" id="CAE0277470.1"/>
    </source>
</evidence>
<evidence type="ECO:0000259" key="1">
    <source>
        <dbReference type="Pfam" id="PF08588"/>
    </source>
</evidence>
<accession>A0A7S3GVI0</accession>
<dbReference type="EMBL" id="HBIC01012678">
    <property type="protein sequence ID" value="CAE0277470.1"/>
    <property type="molecule type" value="Transcribed_RNA"/>
</dbReference>
<name>A0A7S3GVI0_9STRA</name>
<sequence length="223" mass="24151">MGDDLAIAQGELEAPAFVMPLWAFDQFHVAELGNEPPLTGNLNGLGLSRADDGVSKYINAMKAVIANFSTDKVYTFCFWGISQFLDIFKWEVVGGIMPGLKMDFNKLCGSPPVYFTIYELPGVDEQAKDQRHLASRKRQYFRAAVWSMLKPPANGAPMPTEPSCKAVDLGGFVADSQNIMYTLPQPGIGASGLDDLLGLCSDAPVLPAKAEVQVDNADLLGLF</sequence>
<dbReference type="AlphaFoldDB" id="A0A7S3GVI0"/>
<dbReference type="InterPro" id="IPR013897">
    <property type="entry name" value="Duc1"/>
</dbReference>
<reference evidence="2" key="1">
    <citation type="submission" date="2021-01" db="EMBL/GenBank/DDBJ databases">
        <authorList>
            <person name="Corre E."/>
            <person name="Pelletier E."/>
            <person name="Niang G."/>
            <person name="Scheremetjew M."/>
            <person name="Finn R."/>
            <person name="Kale V."/>
            <person name="Holt S."/>
            <person name="Cochrane G."/>
            <person name="Meng A."/>
            <person name="Brown T."/>
            <person name="Cohen L."/>
        </authorList>
    </citation>
    <scope>NUCLEOTIDE SEQUENCE</scope>
    <source>
        <strain evidence="2">CCAP 955/1</strain>
    </source>
</reference>
<protein>
    <recommendedName>
        <fullName evidence="1">Domain of unknown function at the cortex 1 domain-containing protein</fullName>
    </recommendedName>
</protein>
<organism evidence="2">
    <name type="scientific">Spumella elongata</name>
    <dbReference type="NCBI Taxonomy" id="89044"/>
    <lineage>
        <taxon>Eukaryota</taxon>
        <taxon>Sar</taxon>
        <taxon>Stramenopiles</taxon>
        <taxon>Ochrophyta</taxon>
        <taxon>Chrysophyceae</taxon>
        <taxon>Chromulinales</taxon>
        <taxon>Chromulinaceae</taxon>
        <taxon>Spumella</taxon>
    </lineage>
</organism>
<gene>
    <name evidence="2" type="ORF">SELO1098_LOCUS6300</name>
</gene>
<proteinExistence type="predicted"/>
<dbReference type="Pfam" id="PF08588">
    <property type="entry name" value="Duc1"/>
    <property type="match status" value="1"/>
</dbReference>
<feature type="domain" description="Domain of unknown function at the cortex 1" evidence="1">
    <location>
        <begin position="13"/>
        <end position="119"/>
    </location>
</feature>